<dbReference type="EMBL" id="BMAW01103087">
    <property type="protein sequence ID" value="GFT07401.1"/>
    <property type="molecule type" value="Genomic_DNA"/>
</dbReference>
<dbReference type="OrthoDB" id="6437456at2759"/>
<keyword evidence="3" id="KW-1185">Reference proteome</keyword>
<feature type="compositionally biased region" description="Acidic residues" evidence="1">
    <location>
        <begin position="204"/>
        <end position="214"/>
    </location>
</feature>
<evidence type="ECO:0000256" key="1">
    <source>
        <dbReference type="SAM" id="MobiDB-lite"/>
    </source>
</evidence>
<dbReference type="AlphaFoldDB" id="A0A8X6NCZ1"/>
<feature type="compositionally biased region" description="Polar residues" evidence="1">
    <location>
        <begin position="170"/>
        <end position="203"/>
    </location>
</feature>
<protein>
    <submittedName>
        <fullName evidence="2">Uncharacterized protein</fullName>
    </submittedName>
</protein>
<feature type="non-terminal residue" evidence="2">
    <location>
        <position position="247"/>
    </location>
</feature>
<evidence type="ECO:0000313" key="3">
    <source>
        <dbReference type="Proteomes" id="UP000887013"/>
    </source>
</evidence>
<evidence type="ECO:0000313" key="2">
    <source>
        <dbReference type="EMBL" id="GFT07401.1"/>
    </source>
</evidence>
<proteinExistence type="predicted"/>
<accession>A0A8X6NCZ1</accession>
<sequence length="247" mass="28240">MEKNQNSKYKMDDMPASNHNHAKEDDDQPANSDSSEDLPVLSSPTTFDIKKLEKNDIVWAEFRHIYWPAIVKNVNIKSKKLTIWYCDSLGKSFKLSFSRIRSFRDMEFRKKALDQQMSPEMSQLFTKVFDLARTYDKRRVFGVNHDPALYFDSTKPHFTFSYEDPIKSGPLSQQESENNKSAQASGSEIPSNKENVASCSYETTGDEESSDCGEDSNFAGSSDAESVVDSEKERRHAKFEAYLNDNC</sequence>
<reference evidence="2" key="1">
    <citation type="submission" date="2020-08" db="EMBL/GenBank/DDBJ databases">
        <title>Multicomponent nature underlies the extraordinary mechanical properties of spider dragline silk.</title>
        <authorList>
            <person name="Kono N."/>
            <person name="Nakamura H."/>
            <person name="Mori M."/>
            <person name="Yoshida Y."/>
            <person name="Ohtoshi R."/>
            <person name="Malay A.D."/>
            <person name="Moran D.A.P."/>
            <person name="Tomita M."/>
            <person name="Numata K."/>
            <person name="Arakawa K."/>
        </authorList>
    </citation>
    <scope>NUCLEOTIDE SEQUENCE</scope>
</reference>
<feature type="region of interest" description="Disordered" evidence="1">
    <location>
        <begin position="166"/>
        <end position="235"/>
    </location>
</feature>
<dbReference type="Gene3D" id="2.30.30.140">
    <property type="match status" value="1"/>
</dbReference>
<dbReference type="Proteomes" id="UP000887013">
    <property type="component" value="Unassembled WGS sequence"/>
</dbReference>
<comment type="caution">
    <text evidence="2">The sequence shown here is derived from an EMBL/GenBank/DDBJ whole genome shotgun (WGS) entry which is preliminary data.</text>
</comment>
<feature type="compositionally biased region" description="Basic and acidic residues" evidence="1">
    <location>
        <begin position="1"/>
        <end position="13"/>
    </location>
</feature>
<name>A0A8X6NCZ1_NEPPI</name>
<gene>
    <name evidence="2" type="primary">AVEN_157492_1</name>
    <name evidence="2" type="ORF">NPIL_493051</name>
</gene>
<feature type="region of interest" description="Disordered" evidence="1">
    <location>
        <begin position="1"/>
        <end position="41"/>
    </location>
</feature>
<organism evidence="2 3">
    <name type="scientific">Nephila pilipes</name>
    <name type="common">Giant wood spider</name>
    <name type="synonym">Nephila maculata</name>
    <dbReference type="NCBI Taxonomy" id="299642"/>
    <lineage>
        <taxon>Eukaryota</taxon>
        <taxon>Metazoa</taxon>
        <taxon>Ecdysozoa</taxon>
        <taxon>Arthropoda</taxon>
        <taxon>Chelicerata</taxon>
        <taxon>Arachnida</taxon>
        <taxon>Araneae</taxon>
        <taxon>Araneomorphae</taxon>
        <taxon>Entelegynae</taxon>
        <taxon>Araneoidea</taxon>
        <taxon>Nephilidae</taxon>
        <taxon>Nephila</taxon>
    </lineage>
</organism>